<accession>A0A2M7CHD3</accession>
<dbReference type="Gene3D" id="3.90.1310.10">
    <property type="entry name" value="Penicillin-binding protein 2a (Domain 2)"/>
    <property type="match status" value="1"/>
</dbReference>
<dbReference type="InterPro" id="IPR005311">
    <property type="entry name" value="PBP_dimer"/>
</dbReference>
<dbReference type="Gene3D" id="3.40.710.10">
    <property type="entry name" value="DD-peptidase/beta-lactamase superfamily"/>
    <property type="match status" value="1"/>
</dbReference>
<feature type="domain" description="Penicillin-binding protein dimerisation" evidence="5">
    <location>
        <begin position="56"/>
        <end position="204"/>
    </location>
</feature>
<sequence length="572" mass="63184">MVKNNPPYYIKRLMWLRFLVLLMLPIFLYRLFIIAIVGHQNFFLQAKNQYYTQEEVPSARGEIFAHNKDGLFPLATNSKKYQIWAVPKNITDKNLVAEKLSGDIGQSKEDIFNLINNNKLYIPPIKKRLEEAVAKKIKEMKLEGILVVPESVRFYPEDSLASSVLGFVNFEGNGSYGVEGYYDDQLTGYAGSVEAEKDNKGRYINIDKETLAKNGDDLILTIDQNIQFFVEKTIGEAIEKNGAESGQVIVLDPITGGIMAMANLPNFNPNNFNDEAKSDQESGKDRFTNPLISYVWEPGSVIKPIIVAGGLDSEKIQSDSIGGPFANFVTVQGYEIHTAQNKAFGTENITQILQHSDNVGMVWVGQQIGKDIMYDNFANFGFGKPLGVDISGETTGSLLGKKLWREIHQATMTFGQGISATPLQVASAYGALANGGKLMQPYVVDEIIHSDGTSNKIKPKEIRQAIKPETAKDVQNMLKAVVDDGYGKRAKVEGYNFAGKTGTAQIAKAGGGYEENKVNHSFVGFGPIEDPKFVILVKLDKPSAVEFAETSCAPVFHNIAEFLINYLGIEKK</sequence>
<dbReference type="GO" id="GO:0008658">
    <property type="term" value="F:penicillin binding"/>
    <property type="evidence" value="ECO:0007669"/>
    <property type="project" value="InterPro"/>
</dbReference>
<evidence type="ECO:0000313" key="7">
    <source>
        <dbReference type="Proteomes" id="UP000229966"/>
    </source>
</evidence>
<dbReference type="SUPFAM" id="SSF56519">
    <property type="entry name" value="Penicillin binding protein dimerisation domain"/>
    <property type="match status" value="1"/>
</dbReference>
<gene>
    <name evidence="6" type="ORF">COS38_03750</name>
</gene>
<dbReference type="EMBL" id="PEUM01000110">
    <property type="protein sequence ID" value="PIV25042.1"/>
    <property type="molecule type" value="Genomic_DNA"/>
</dbReference>
<name>A0A2M7CHD3_9BACT</name>
<feature type="domain" description="Penicillin-binding protein transpeptidase" evidence="4">
    <location>
        <begin position="247"/>
        <end position="560"/>
    </location>
</feature>
<evidence type="ECO:0000256" key="2">
    <source>
        <dbReference type="ARBA" id="ARBA00023136"/>
    </source>
</evidence>
<protein>
    <recommendedName>
        <fullName evidence="8">Penicillin-binding protein 2</fullName>
    </recommendedName>
</protein>
<dbReference type="Pfam" id="PF03717">
    <property type="entry name" value="PBP_dimer"/>
    <property type="match status" value="1"/>
</dbReference>
<dbReference type="PANTHER" id="PTHR30627">
    <property type="entry name" value="PEPTIDOGLYCAN D,D-TRANSPEPTIDASE"/>
    <property type="match status" value="1"/>
</dbReference>
<dbReference type="AlphaFoldDB" id="A0A2M7CHD3"/>
<dbReference type="PANTHER" id="PTHR30627:SF1">
    <property type="entry name" value="PEPTIDOGLYCAN D,D-TRANSPEPTIDASE FTSI"/>
    <property type="match status" value="1"/>
</dbReference>
<keyword evidence="3" id="KW-0812">Transmembrane</keyword>
<feature type="transmembrane region" description="Helical" evidence="3">
    <location>
        <begin position="15"/>
        <end position="38"/>
    </location>
</feature>
<organism evidence="6 7">
    <name type="scientific">Candidatus Berkelbacteria bacterium CG03_land_8_20_14_0_80_40_36</name>
    <dbReference type="NCBI Taxonomy" id="1974509"/>
    <lineage>
        <taxon>Bacteria</taxon>
        <taxon>Candidatus Berkelbacteria</taxon>
    </lineage>
</organism>
<dbReference type="InterPro" id="IPR036138">
    <property type="entry name" value="PBP_dimer_sf"/>
</dbReference>
<proteinExistence type="predicted"/>
<dbReference type="Proteomes" id="UP000229966">
    <property type="component" value="Unassembled WGS sequence"/>
</dbReference>
<dbReference type="GO" id="GO:0071555">
    <property type="term" value="P:cell wall organization"/>
    <property type="evidence" value="ECO:0007669"/>
    <property type="project" value="TreeGrafter"/>
</dbReference>
<dbReference type="InterPro" id="IPR012338">
    <property type="entry name" value="Beta-lactam/transpept-like"/>
</dbReference>
<keyword evidence="3" id="KW-1133">Transmembrane helix</keyword>
<evidence type="ECO:0000256" key="3">
    <source>
        <dbReference type="SAM" id="Phobius"/>
    </source>
</evidence>
<comment type="subcellular location">
    <subcellularLocation>
        <location evidence="1">Membrane</location>
    </subcellularLocation>
</comment>
<dbReference type="InterPro" id="IPR001460">
    <property type="entry name" value="PCN-bd_Tpept"/>
</dbReference>
<evidence type="ECO:0000259" key="4">
    <source>
        <dbReference type="Pfam" id="PF00905"/>
    </source>
</evidence>
<evidence type="ECO:0008006" key="8">
    <source>
        <dbReference type="Google" id="ProtNLM"/>
    </source>
</evidence>
<keyword evidence="2 3" id="KW-0472">Membrane</keyword>
<dbReference type="InterPro" id="IPR050515">
    <property type="entry name" value="Beta-lactam/transpept"/>
</dbReference>
<dbReference type="Gene3D" id="3.30.450.330">
    <property type="match status" value="1"/>
</dbReference>
<dbReference type="SUPFAM" id="SSF56601">
    <property type="entry name" value="beta-lactamase/transpeptidase-like"/>
    <property type="match status" value="1"/>
</dbReference>
<comment type="caution">
    <text evidence="6">The sequence shown here is derived from an EMBL/GenBank/DDBJ whole genome shotgun (WGS) entry which is preliminary data.</text>
</comment>
<evidence type="ECO:0000313" key="6">
    <source>
        <dbReference type="EMBL" id="PIV25042.1"/>
    </source>
</evidence>
<reference evidence="7" key="1">
    <citation type="submission" date="2017-09" db="EMBL/GenBank/DDBJ databases">
        <title>Depth-based differentiation of microbial function through sediment-hosted aquifers and enrichment of novel symbionts in the deep terrestrial subsurface.</title>
        <authorList>
            <person name="Probst A.J."/>
            <person name="Ladd B."/>
            <person name="Jarett J.K."/>
            <person name="Geller-Mcgrath D.E."/>
            <person name="Sieber C.M.K."/>
            <person name="Emerson J.B."/>
            <person name="Anantharaman K."/>
            <person name="Thomas B.C."/>
            <person name="Malmstrom R."/>
            <person name="Stieglmeier M."/>
            <person name="Klingl A."/>
            <person name="Woyke T."/>
            <person name="Ryan C.M."/>
            <person name="Banfield J.F."/>
        </authorList>
    </citation>
    <scope>NUCLEOTIDE SEQUENCE [LARGE SCALE GENOMIC DNA]</scope>
</reference>
<evidence type="ECO:0000259" key="5">
    <source>
        <dbReference type="Pfam" id="PF03717"/>
    </source>
</evidence>
<evidence type="ECO:0000256" key="1">
    <source>
        <dbReference type="ARBA" id="ARBA00004370"/>
    </source>
</evidence>
<dbReference type="GO" id="GO:0005886">
    <property type="term" value="C:plasma membrane"/>
    <property type="evidence" value="ECO:0007669"/>
    <property type="project" value="TreeGrafter"/>
</dbReference>
<dbReference type="Pfam" id="PF00905">
    <property type="entry name" value="Transpeptidase"/>
    <property type="match status" value="1"/>
</dbReference>